<gene>
    <name evidence="3" type="ORF">CJF59_09280</name>
</gene>
<proteinExistence type="predicted"/>
<feature type="region of interest" description="Disordered" evidence="1">
    <location>
        <begin position="30"/>
        <end position="58"/>
    </location>
</feature>
<feature type="chain" id="PRO_5042992630" evidence="2">
    <location>
        <begin position="28"/>
        <end position="134"/>
    </location>
</feature>
<feature type="signal peptide" evidence="2">
    <location>
        <begin position="1"/>
        <end position="27"/>
    </location>
</feature>
<organism evidence="3 4">
    <name type="scientific">Acetobacter pomorum</name>
    <dbReference type="NCBI Taxonomy" id="65959"/>
    <lineage>
        <taxon>Bacteria</taxon>
        <taxon>Pseudomonadati</taxon>
        <taxon>Pseudomonadota</taxon>
        <taxon>Alphaproteobacteria</taxon>
        <taxon>Acetobacterales</taxon>
        <taxon>Acetobacteraceae</taxon>
        <taxon>Acetobacter</taxon>
    </lineage>
</organism>
<dbReference type="Proteomes" id="UP000256572">
    <property type="component" value="Chromosome"/>
</dbReference>
<protein>
    <submittedName>
        <fullName evidence="3">Uncharacterized protein</fullName>
    </submittedName>
</protein>
<dbReference type="AlphaFoldDB" id="A0AAN1PI74"/>
<keyword evidence="2" id="KW-0732">Signal</keyword>
<reference evidence="3 4" key="1">
    <citation type="submission" date="2017-09" db="EMBL/GenBank/DDBJ databases">
        <authorList>
            <person name="Kim K.H."/>
            <person name="Chun B.H."/>
            <person name="Han G.S."/>
            <person name="Hyun S.G."/>
            <person name="Jeon C.O."/>
        </authorList>
    </citation>
    <scope>NUCLEOTIDE SEQUENCE [LARGE SCALE GENOMIC DNA]</scope>
    <source>
        <strain evidence="3 4">SH</strain>
    </source>
</reference>
<evidence type="ECO:0000256" key="2">
    <source>
        <dbReference type="SAM" id="SignalP"/>
    </source>
</evidence>
<accession>A0AAN1PI74</accession>
<dbReference type="EMBL" id="CP023189">
    <property type="protein sequence ID" value="AXN00716.1"/>
    <property type="molecule type" value="Genomic_DNA"/>
</dbReference>
<evidence type="ECO:0000313" key="4">
    <source>
        <dbReference type="Proteomes" id="UP000256572"/>
    </source>
</evidence>
<evidence type="ECO:0000256" key="1">
    <source>
        <dbReference type="SAM" id="MobiDB-lite"/>
    </source>
</evidence>
<dbReference type="RefSeq" id="WP_063353850.1">
    <property type="nucleotide sequence ID" value="NZ_CP023189.1"/>
</dbReference>
<reference evidence="3 4" key="2">
    <citation type="submission" date="2018-08" db="EMBL/GenBank/DDBJ databases">
        <title>Acetobacter oryzifermentans sp. nov., isolated from Korea traditional vinegar and reclassification of Acetobacter pasteurianus subsp. ascendens (Henneberg 1898) as Acetobacter ascendens comb. nov.</title>
        <authorList>
            <person name="Cho G.Y."/>
            <person name="Lee S.H."/>
        </authorList>
    </citation>
    <scope>NUCLEOTIDE SEQUENCE [LARGE SCALE GENOMIC DNA]</scope>
    <source>
        <strain evidence="3 4">SH</strain>
    </source>
</reference>
<name>A0AAN1PI74_9PROT</name>
<feature type="compositionally biased region" description="Gly residues" evidence="1">
    <location>
        <begin position="33"/>
        <end position="57"/>
    </location>
</feature>
<evidence type="ECO:0000313" key="3">
    <source>
        <dbReference type="EMBL" id="AXN00716.1"/>
    </source>
</evidence>
<sequence length="134" mass="13122">MRQITKLLMALPVITGLGLASVPMAQAQPGPHMMGGPGWGGGPRGGPGGPGWGGPRGGYYHHRGPGGGAIAGALIGGLAVGALAGATIAGGPPVVYAPPPPPPPPPTAYVVPAVPVMPGPGYGYYGPRGYYQAW</sequence>